<organism evidence="2">
    <name type="scientific">marine metagenome</name>
    <dbReference type="NCBI Taxonomy" id="408172"/>
    <lineage>
        <taxon>unclassified sequences</taxon>
        <taxon>metagenomes</taxon>
        <taxon>ecological metagenomes</taxon>
    </lineage>
</organism>
<evidence type="ECO:0000313" key="2">
    <source>
        <dbReference type="EMBL" id="SVC58642.1"/>
    </source>
</evidence>
<dbReference type="EMBL" id="UINC01099395">
    <property type="protein sequence ID" value="SVC58642.1"/>
    <property type="molecule type" value="Genomic_DNA"/>
</dbReference>
<feature type="non-terminal residue" evidence="2">
    <location>
        <position position="347"/>
    </location>
</feature>
<reference evidence="2" key="1">
    <citation type="submission" date="2018-05" db="EMBL/GenBank/DDBJ databases">
        <authorList>
            <person name="Lanie J.A."/>
            <person name="Ng W.-L."/>
            <person name="Kazmierczak K.M."/>
            <person name="Andrzejewski T.M."/>
            <person name="Davidsen T.M."/>
            <person name="Wayne K.J."/>
            <person name="Tettelin H."/>
            <person name="Glass J.I."/>
            <person name="Rusch D."/>
            <person name="Podicherti R."/>
            <person name="Tsui H.-C.T."/>
            <person name="Winkler M.E."/>
        </authorList>
    </citation>
    <scope>NUCLEOTIDE SEQUENCE</scope>
</reference>
<dbReference type="InterPro" id="IPR018391">
    <property type="entry name" value="PQQ_b-propeller_rpt"/>
</dbReference>
<gene>
    <name evidence="2" type="ORF">METZ01_LOCUS311496</name>
</gene>
<dbReference type="InterPro" id="IPR015943">
    <property type="entry name" value="WD40/YVTN_repeat-like_dom_sf"/>
</dbReference>
<evidence type="ECO:0000259" key="1">
    <source>
        <dbReference type="Pfam" id="PF13360"/>
    </source>
</evidence>
<dbReference type="AlphaFoldDB" id="A0A382NFZ6"/>
<dbReference type="PANTHER" id="PTHR34512">
    <property type="entry name" value="CELL SURFACE PROTEIN"/>
    <property type="match status" value="1"/>
</dbReference>
<sequence length="347" mass="37587">MKDQLQALIIALTLISTTVLEAQDWPQWRGPDRDSVASAFNVPSRWPDELNKQWSVEVGLGYATPVLIGDRLYLFSRQDDDEVMTALDANTGSVIWRTSYAAPFDMNPAAARHRAGPKSTPTYANGRLFAHGMTGNVTAFDADSGRQLWNVPGTGVIPLFHTGMSPLVDGDLVVVHVGGHDDGALTAFDVATGAVRWSWDGDGPAYGSPMAFEFNGVSQVIVFSQEHFVGLSLETGALLWSRPFTTQATTTSQTPILYNNMVIQTGRGNGVTAFRVTQGASGWSTEDVWNTDEVSLHMANGVVHENVLFGMSHLNSGQYFGLDLNTGEVLWTSAPRQAEHASIIRSG</sequence>
<dbReference type="InterPro" id="IPR002372">
    <property type="entry name" value="PQQ_rpt_dom"/>
</dbReference>
<accession>A0A382NFZ6</accession>
<proteinExistence type="predicted"/>
<dbReference type="PANTHER" id="PTHR34512:SF30">
    <property type="entry name" value="OUTER MEMBRANE PROTEIN ASSEMBLY FACTOR BAMB"/>
    <property type="match status" value="1"/>
</dbReference>
<dbReference type="Gene3D" id="2.130.10.10">
    <property type="entry name" value="YVTN repeat-like/Quinoprotein amine dehydrogenase"/>
    <property type="match status" value="1"/>
</dbReference>
<dbReference type="SMART" id="SM00564">
    <property type="entry name" value="PQQ"/>
    <property type="match status" value="4"/>
</dbReference>
<dbReference type="InterPro" id="IPR011047">
    <property type="entry name" value="Quinoprotein_ADH-like_sf"/>
</dbReference>
<feature type="domain" description="Pyrrolo-quinoline quinone repeat" evidence="1">
    <location>
        <begin position="81"/>
        <end position="332"/>
    </location>
</feature>
<protein>
    <recommendedName>
        <fullName evidence="1">Pyrrolo-quinoline quinone repeat domain-containing protein</fullName>
    </recommendedName>
</protein>
<dbReference type="Pfam" id="PF13360">
    <property type="entry name" value="PQQ_2"/>
    <property type="match status" value="1"/>
</dbReference>
<name>A0A382NFZ6_9ZZZZ</name>
<dbReference type="SUPFAM" id="SSF50998">
    <property type="entry name" value="Quinoprotein alcohol dehydrogenase-like"/>
    <property type="match status" value="1"/>
</dbReference>